<keyword evidence="4" id="KW-1185">Reference proteome</keyword>
<evidence type="ECO:0000259" key="2">
    <source>
        <dbReference type="Pfam" id="PF03732"/>
    </source>
</evidence>
<feature type="region of interest" description="Disordered" evidence="1">
    <location>
        <begin position="1"/>
        <end position="33"/>
    </location>
</feature>
<dbReference type="EMBL" id="BEGY01000197">
    <property type="protein sequence ID" value="GAX85860.1"/>
    <property type="molecule type" value="Genomic_DNA"/>
</dbReference>
<dbReference type="AlphaFoldDB" id="A0A250XSS8"/>
<evidence type="ECO:0000313" key="4">
    <source>
        <dbReference type="Proteomes" id="UP000232323"/>
    </source>
</evidence>
<organism evidence="3 4">
    <name type="scientific">Chlamydomonas eustigma</name>
    <dbReference type="NCBI Taxonomy" id="1157962"/>
    <lineage>
        <taxon>Eukaryota</taxon>
        <taxon>Viridiplantae</taxon>
        <taxon>Chlorophyta</taxon>
        <taxon>core chlorophytes</taxon>
        <taxon>Chlorophyceae</taxon>
        <taxon>CS clade</taxon>
        <taxon>Chlamydomonadales</taxon>
        <taxon>Chlamydomonadaceae</taxon>
        <taxon>Chlamydomonas</taxon>
    </lineage>
</organism>
<dbReference type="InterPro" id="IPR005162">
    <property type="entry name" value="Retrotrans_gag_dom"/>
</dbReference>
<feature type="domain" description="Retrotransposon gag" evidence="2">
    <location>
        <begin position="109"/>
        <end position="177"/>
    </location>
</feature>
<proteinExistence type="predicted"/>
<dbReference type="Pfam" id="PF03732">
    <property type="entry name" value="Retrotrans_gag"/>
    <property type="match status" value="1"/>
</dbReference>
<dbReference type="Proteomes" id="UP000232323">
    <property type="component" value="Unassembled WGS sequence"/>
</dbReference>
<reference evidence="3 4" key="1">
    <citation type="submission" date="2017-08" db="EMBL/GenBank/DDBJ databases">
        <title>Acidophilic green algal genome provides insights into adaptation to an acidic environment.</title>
        <authorList>
            <person name="Hirooka S."/>
            <person name="Hirose Y."/>
            <person name="Kanesaki Y."/>
            <person name="Higuchi S."/>
            <person name="Fujiwara T."/>
            <person name="Onuma R."/>
            <person name="Era A."/>
            <person name="Ohbayashi R."/>
            <person name="Uzuka A."/>
            <person name="Nozaki H."/>
            <person name="Yoshikawa H."/>
            <person name="Miyagishima S.Y."/>
        </authorList>
    </citation>
    <scope>NUCLEOTIDE SEQUENCE [LARGE SCALE GENOMIC DNA]</scope>
    <source>
        <strain evidence="3 4">NIES-2499</strain>
    </source>
</reference>
<evidence type="ECO:0000313" key="3">
    <source>
        <dbReference type="EMBL" id="GAX85860.1"/>
    </source>
</evidence>
<name>A0A250XSS8_9CHLO</name>
<comment type="caution">
    <text evidence="3">The sequence shown here is derived from an EMBL/GenBank/DDBJ whole genome shotgun (WGS) entry which is preliminary data.</text>
</comment>
<gene>
    <name evidence="3" type="ORF">CEUSTIGMA_g13276.t1</name>
</gene>
<evidence type="ECO:0000256" key="1">
    <source>
        <dbReference type="SAM" id="MobiDB-lite"/>
    </source>
</evidence>
<protein>
    <recommendedName>
        <fullName evidence="2">Retrotransposon gag domain-containing protein</fullName>
    </recommendedName>
</protein>
<sequence>MANVDSSNLFPHHEQSPMGPTTDPPPSTYSDTPISLTLSQLTTLLTNAVTQTAAAKTSINGLPSGVKVPTPEMLTGRKVKDVRTWHCTYWYESECDRTASYGLKDSAGFATFEDFAAALIRHLGDPNPTTKARNDLFKLTQVTSVKQYADEFQRIATLLPEMNFKDLSHFFHRGLKPQIRILFINKFDDSADWQTIRDLAYFCDDAVMTYRSSSSSFAFLSVPRQQRRDTRPYDPMDLGAISAEIHHQSHPSTRSATPGTASHRRSFTLHNLTHHLQVWLN</sequence>
<accession>A0A250XSS8</accession>